<dbReference type="Proteomes" id="UP001601059">
    <property type="component" value="Unassembled WGS sequence"/>
</dbReference>
<dbReference type="EMBL" id="JBIACK010000006">
    <property type="protein sequence ID" value="MFE8701719.1"/>
    <property type="molecule type" value="Genomic_DNA"/>
</dbReference>
<sequence>MKRIIKLILLLTILIGSTGFTFPNHSLAETNKVPIAGSSILTAKQLGDYVLLHNPEPKLIGIDIYRLADLFLSIGRMENIRGDIAFAQSIHETGFFNYGNDVLPEQNNYSGIGAVGGGAQGAYFKTPEEGVRAQIQHLKAYANTDPLVTELIDPRFNYVKRGTAPYWTDLNGKWAVPGNYYGELILGIYEKMKLIQLSIPNVDSTITHDLPMASLYLKYDRPLMAPDGKVAKVLKKGYTYRIYGTLGNNYNLGGSYVVVADSSKMNLYIGRLYIPDNNSVLSKPDGKKHRNLKVGETIKVYSFDDQAYYVGGGYYINKNQKLSFYKGMVTINDDTPLYNSNGEVVRTLTKNQQFRVYNIKGKKLEVGGGLYILSDKNKNSYLNL</sequence>
<evidence type="ECO:0000313" key="3">
    <source>
        <dbReference type="Proteomes" id="UP001601059"/>
    </source>
</evidence>
<organism evidence="2 3">
    <name type="scientific">Cytobacillus spartinae</name>
    <dbReference type="NCBI Taxonomy" id="3299023"/>
    <lineage>
        <taxon>Bacteria</taxon>
        <taxon>Bacillati</taxon>
        <taxon>Bacillota</taxon>
        <taxon>Bacilli</taxon>
        <taxon>Bacillales</taxon>
        <taxon>Bacillaceae</taxon>
        <taxon>Cytobacillus</taxon>
    </lineage>
</organism>
<accession>A0ABW6KC31</accession>
<proteinExistence type="predicted"/>
<protein>
    <submittedName>
        <fullName evidence="2">Glucosaminidase domain-containing protein</fullName>
    </submittedName>
</protein>
<gene>
    <name evidence="2" type="ORF">ACFYKX_14030</name>
</gene>
<dbReference type="InterPro" id="IPR002901">
    <property type="entry name" value="MGlyc_endo_b_GlcNAc-like_dom"/>
</dbReference>
<name>A0ABW6KC31_9BACI</name>
<keyword evidence="3" id="KW-1185">Reference proteome</keyword>
<dbReference type="Pfam" id="PF01832">
    <property type="entry name" value="Glucosaminidase"/>
    <property type="match status" value="1"/>
</dbReference>
<feature type="domain" description="Mannosyl-glycoprotein endo-beta-N-acetylglucosamidase-like" evidence="1">
    <location>
        <begin position="71"/>
        <end position="193"/>
    </location>
</feature>
<dbReference type="RefSeq" id="WP_389361688.1">
    <property type="nucleotide sequence ID" value="NZ_JBIACK010000006.1"/>
</dbReference>
<evidence type="ECO:0000259" key="1">
    <source>
        <dbReference type="Pfam" id="PF01832"/>
    </source>
</evidence>
<reference evidence="2 3" key="1">
    <citation type="submission" date="2024-08" db="EMBL/GenBank/DDBJ databases">
        <title>Two novel Cytobacillus novel species.</title>
        <authorList>
            <person name="Liu G."/>
        </authorList>
    </citation>
    <scope>NUCLEOTIDE SEQUENCE [LARGE SCALE GENOMIC DNA]</scope>
    <source>
        <strain evidence="2 3">FJAT-54145</strain>
    </source>
</reference>
<evidence type="ECO:0000313" key="2">
    <source>
        <dbReference type="EMBL" id="MFE8701719.1"/>
    </source>
</evidence>
<comment type="caution">
    <text evidence="2">The sequence shown here is derived from an EMBL/GenBank/DDBJ whole genome shotgun (WGS) entry which is preliminary data.</text>
</comment>